<protein>
    <recommendedName>
        <fullName evidence="5">Tyr recombinase domain-containing protein</fullName>
    </recommendedName>
</protein>
<dbReference type="InterPro" id="IPR050090">
    <property type="entry name" value="Tyrosine_recombinase_XerCD"/>
</dbReference>
<reference evidence="6 7" key="1">
    <citation type="submission" date="2019-07" db="EMBL/GenBank/DDBJ databases">
        <title>Whole genome shotgun sequence of Microvirga aerophila NBRC 106136.</title>
        <authorList>
            <person name="Hosoyama A."/>
            <person name="Uohara A."/>
            <person name="Ohji S."/>
            <person name="Ichikawa N."/>
        </authorList>
    </citation>
    <scope>NUCLEOTIDE SEQUENCE [LARGE SCALE GENOMIC DNA]</scope>
    <source>
        <strain evidence="6 7">NBRC 106136</strain>
    </source>
</reference>
<gene>
    <name evidence="6" type="ORF">MAE02_42550</name>
</gene>
<dbReference type="PANTHER" id="PTHR30349">
    <property type="entry name" value="PHAGE INTEGRASE-RELATED"/>
    <property type="match status" value="1"/>
</dbReference>
<evidence type="ECO:0000313" key="6">
    <source>
        <dbReference type="EMBL" id="GEO16559.1"/>
    </source>
</evidence>
<evidence type="ECO:0000256" key="3">
    <source>
        <dbReference type="ARBA" id="ARBA00023125"/>
    </source>
</evidence>
<dbReference type="InterPro" id="IPR002104">
    <property type="entry name" value="Integrase_catalytic"/>
</dbReference>
<dbReference type="OrthoDB" id="7615137at2"/>
<dbReference type="GO" id="GO:0003677">
    <property type="term" value="F:DNA binding"/>
    <property type="evidence" value="ECO:0007669"/>
    <property type="project" value="UniProtKB-KW"/>
</dbReference>
<evidence type="ECO:0000256" key="1">
    <source>
        <dbReference type="ARBA" id="ARBA00008857"/>
    </source>
</evidence>
<organism evidence="6 7">
    <name type="scientific">Microvirga aerophila</name>
    <dbReference type="NCBI Taxonomy" id="670291"/>
    <lineage>
        <taxon>Bacteria</taxon>
        <taxon>Pseudomonadati</taxon>
        <taxon>Pseudomonadota</taxon>
        <taxon>Alphaproteobacteria</taxon>
        <taxon>Hyphomicrobiales</taxon>
        <taxon>Methylobacteriaceae</taxon>
        <taxon>Microvirga</taxon>
    </lineage>
</organism>
<evidence type="ECO:0000256" key="4">
    <source>
        <dbReference type="ARBA" id="ARBA00023172"/>
    </source>
</evidence>
<keyword evidence="7" id="KW-1185">Reference proteome</keyword>
<evidence type="ECO:0000313" key="7">
    <source>
        <dbReference type="Proteomes" id="UP000321085"/>
    </source>
</evidence>
<keyword evidence="3" id="KW-0238">DNA-binding</keyword>
<dbReference type="CDD" id="cd00397">
    <property type="entry name" value="DNA_BRE_C"/>
    <property type="match status" value="1"/>
</dbReference>
<dbReference type="EMBL" id="BJYU01000068">
    <property type="protein sequence ID" value="GEO16559.1"/>
    <property type="molecule type" value="Genomic_DNA"/>
</dbReference>
<dbReference type="SUPFAM" id="SSF56349">
    <property type="entry name" value="DNA breaking-rejoining enzymes"/>
    <property type="match status" value="1"/>
</dbReference>
<feature type="domain" description="Tyr recombinase" evidence="5">
    <location>
        <begin position="1"/>
        <end position="158"/>
    </location>
</feature>
<dbReference type="Gene3D" id="1.10.443.10">
    <property type="entry name" value="Intergrase catalytic core"/>
    <property type="match status" value="1"/>
</dbReference>
<dbReference type="PROSITE" id="PS51898">
    <property type="entry name" value="TYR_RECOMBINASE"/>
    <property type="match status" value="1"/>
</dbReference>
<keyword evidence="4" id="KW-0233">DNA recombination</keyword>
<dbReference type="Proteomes" id="UP000321085">
    <property type="component" value="Unassembled WGS sequence"/>
</dbReference>
<dbReference type="RefSeq" id="WP_114188430.1">
    <property type="nucleotide sequence ID" value="NZ_BJYU01000068.1"/>
</dbReference>
<accession>A0A512BX80</accession>
<dbReference type="AlphaFoldDB" id="A0A512BX80"/>
<dbReference type="GO" id="GO:0015074">
    <property type="term" value="P:DNA integration"/>
    <property type="evidence" value="ECO:0007669"/>
    <property type="project" value="UniProtKB-KW"/>
</dbReference>
<dbReference type="InterPro" id="IPR013762">
    <property type="entry name" value="Integrase-like_cat_sf"/>
</dbReference>
<name>A0A512BX80_9HYPH</name>
<dbReference type="GO" id="GO:0006310">
    <property type="term" value="P:DNA recombination"/>
    <property type="evidence" value="ECO:0007669"/>
    <property type="project" value="UniProtKB-KW"/>
</dbReference>
<comment type="similarity">
    <text evidence="1">Belongs to the 'phage' integrase family.</text>
</comment>
<sequence length="236" mass="27185">MSSLRRSNLVGLTWSEVDLANRQITVIQKGDRIQTIEIDNEMMEILLRQLDIHPVFVFTYVAKQTYYNKRAERMIIHGQRYPMTVAGFTSWYKRIGKKLDLDIRVHDLRRTGATRMLRETGNLKAVQKHLGHADIKLTAKHYAHVSTGDMIPLQERTHAGTRRKRQELAALKAGRTQSVSDRVNHGIEGMVDERLALVNLIEKEADTDLIRRMLAVVDERQRNLKSGRQTTYAEVA</sequence>
<evidence type="ECO:0000256" key="2">
    <source>
        <dbReference type="ARBA" id="ARBA00022908"/>
    </source>
</evidence>
<keyword evidence="2" id="KW-0229">DNA integration</keyword>
<comment type="caution">
    <text evidence="6">The sequence shown here is derived from an EMBL/GenBank/DDBJ whole genome shotgun (WGS) entry which is preliminary data.</text>
</comment>
<proteinExistence type="inferred from homology"/>
<dbReference type="InterPro" id="IPR011010">
    <property type="entry name" value="DNA_brk_join_enz"/>
</dbReference>
<dbReference type="Pfam" id="PF00589">
    <property type="entry name" value="Phage_integrase"/>
    <property type="match status" value="1"/>
</dbReference>
<evidence type="ECO:0000259" key="5">
    <source>
        <dbReference type="PROSITE" id="PS51898"/>
    </source>
</evidence>
<dbReference type="PANTHER" id="PTHR30349:SF41">
    <property type="entry name" value="INTEGRASE_RECOMBINASE PROTEIN MJ0367-RELATED"/>
    <property type="match status" value="1"/>
</dbReference>